<dbReference type="RefSeq" id="WP_139755849.1">
    <property type="nucleotide sequence ID" value="NZ_CP039852.1"/>
</dbReference>
<name>A0A5B7YBQ0_9ALTE</name>
<evidence type="ECO:0000256" key="1">
    <source>
        <dbReference type="SAM" id="Phobius"/>
    </source>
</evidence>
<keyword evidence="3" id="KW-1185">Reference proteome</keyword>
<dbReference type="OrthoDB" id="7029831at2"/>
<feature type="transmembrane region" description="Helical" evidence="1">
    <location>
        <begin position="77"/>
        <end position="103"/>
    </location>
</feature>
<protein>
    <submittedName>
        <fullName evidence="2">Uncharacterized protein</fullName>
    </submittedName>
</protein>
<evidence type="ECO:0000313" key="2">
    <source>
        <dbReference type="EMBL" id="QCZ93102.1"/>
    </source>
</evidence>
<keyword evidence="1" id="KW-0472">Membrane</keyword>
<keyword evidence="1" id="KW-1133">Transmembrane helix</keyword>
<evidence type="ECO:0000313" key="3">
    <source>
        <dbReference type="Proteomes" id="UP000304912"/>
    </source>
</evidence>
<reference evidence="2 3" key="1">
    <citation type="submission" date="2019-04" db="EMBL/GenBank/DDBJ databases">
        <title>Salinimonas iocasae sp. nov., a halophilic bacterium isolated from the outer tube casing of tubeworms in Okinawa Trough.</title>
        <authorList>
            <person name="Zhang H."/>
            <person name="Wang H."/>
            <person name="Li C."/>
        </authorList>
    </citation>
    <scope>NUCLEOTIDE SEQUENCE [LARGE SCALE GENOMIC DNA]</scope>
    <source>
        <strain evidence="2 3">KX18D6</strain>
    </source>
</reference>
<gene>
    <name evidence="2" type="ORF">FBQ74_06195</name>
</gene>
<feature type="transmembrane region" description="Helical" evidence="1">
    <location>
        <begin position="37"/>
        <end position="70"/>
    </location>
</feature>
<keyword evidence="1" id="KW-0812">Transmembrane</keyword>
<dbReference type="Proteomes" id="UP000304912">
    <property type="component" value="Chromosome"/>
</dbReference>
<organism evidence="2 3">
    <name type="scientific">Salinimonas iocasae</name>
    <dbReference type="NCBI Taxonomy" id="2572577"/>
    <lineage>
        <taxon>Bacteria</taxon>
        <taxon>Pseudomonadati</taxon>
        <taxon>Pseudomonadota</taxon>
        <taxon>Gammaproteobacteria</taxon>
        <taxon>Alteromonadales</taxon>
        <taxon>Alteromonadaceae</taxon>
        <taxon>Alteromonas/Salinimonas group</taxon>
        <taxon>Salinimonas</taxon>
    </lineage>
</organism>
<dbReference type="EMBL" id="CP039852">
    <property type="protein sequence ID" value="QCZ93102.1"/>
    <property type="molecule type" value="Genomic_DNA"/>
</dbReference>
<proteinExistence type="predicted"/>
<dbReference type="AlphaFoldDB" id="A0A5B7YBQ0"/>
<dbReference type="KEGG" id="salk:FBQ74_06195"/>
<accession>A0A5B7YBQ0</accession>
<sequence length="112" mass="12019">MMKSLIIFIAALVAGYVTWQLSPQISGHKEAFDSLGYYGVALTVTGIILFARPYFAGLGVAAGQVVFFLLMPDPGKLWAVGIVFLLLSGVVTTVVAFAVRLTIQNTGILKRQ</sequence>